<evidence type="ECO:0000256" key="7">
    <source>
        <dbReference type="ARBA" id="ARBA00022842"/>
    </source>
</evidence>
<comment type="similarity">
    <text evidence="2 10">Belongs to the glucose-1-phosphate thymidylyltransferase family.</text>
</comment>
<sequence length="289" mass="31972">MKGIVLAGGSGTRLYPVTQAVSKQLLPVHDKPMIYYPLSVLMLAGIRDILVITTPHDQAAFQRLLADGTKFGINLEYAVQPRPEGLAQAFLIGEDFIGEDDVCLILGDNIFYGTGFRSILRDTVSSLSGATVFGYRVNDPKRFGVVEVDDNGRALSIEEKPEQPKSDVAVTGLYFYDNRVIDIAKTITPSDRGELEITSVNRRYLDAGALNVQTLGRGYAWLDTGTHSAMGQASRFVEIIEKRQGLKVACLEEIAWRQGWIYDSDLEERAAALHKSSYGQYLYQLLNDA</sequence>
<organism evidence="12 13">
    <name type="scientific">Longibacter salinarum</name>
    <dbReference type="NCBI Taxonomy" id="1850348"/>
    <lineage>
        <taxon>Bacteria</taxon>
        <taxon>Pseudomonadati</taxon>
        <taxon>Rhodothermota</taxon>
        <taxon>Rhodothermia</taxon>
        <taxon>Rhodothermales</taxon>
        <taxon>Salisaetaceae</taxon>
        <taxon>Longibacter</taxon>
    </lineage>
</organism>
<dbReference type="AlphaFoldDB" id="A0A2A8CVJ3"/>
<dbReference type="Pfam" id="PF00483">
    <property type="entry name" value="NTP_transferase"/>
    <property type="match status" value="1"/>
</dbReference>
<dbReference type="InterPro" id="IPR029044">
    <property type="entry name" value="Nucleotide-diphossugar_trans"/>
</dbReference>
<gene>
    <name evidence="12" type="primary">rfbA</name>
    <name evidence="12" type="ORF">CRI94_14035</name>
</gene>
<keyword evidence="4 10" id="KW-0808">Transferase</keyword>
<accession>A0A2A8CVJ3</accession>
<dbReference type="OrthoDB" id="9803871at2"/>
<dbReference type="CDD" id="cd02538">
    <property type="entry name" value="G1P_TT_short"/>
    <property type="match status" value="1"/>
</dbReference>
<comment type="catalytic activity">
    <reaction evidence="9 10">
        <text>dTTP + alpha-D-glucose 1-phosphate + H(+) = dTDP-alpha-D-glucose + diphosphate</text>
        <dbReference type="Rhea" id="RHEA:15225"/>
        <dbReference type="ChEBI" id="CHEBI:15378"/>
        <dbReference type="ChEBI" id="CHEBI:33019"/>
        <dbReference type="ChEBI" id="CHEBI:37568"/>
        <dbReference type="ChEBI" id="CHEBI:57477"/>
        <dbReference type="ChEBI" id="CHEBI:58601"/>
        <dbReference type="EC" id="2.7.7.24"/>
    </reaction>
</comment>
<evidence type="ECO:0000313" key="13">
    <source>
        <dbReference type="Proteomes" id="UP000220102"/>
    </source>
</evidence>
<name>A0A2A8CVJ3_9BACT</name>
<evidence type="ECO:0000256" key="9">
    <source>
        <dbReference type="ARBA" id="ARBA00049336"/>
    </source>
</evidence>
<dbReference type="PANTHER" id="PTHR43532:SF4">
    <property type="entry name" value="GLUCOSE-1-PHOSPHATE THYMIDYLYLTRANSFERASE 2"/>
    <property type="match status" value="1"/>
</dbReference>
<dbReference type="FunFam" id="3.90.550.10:FF:000023">
    <property type="entry name" value="Glucose-1-phosphate thymidylyltransferase"/>
    <property type="match status" value="1"/>
</dbReference>
<dbReference type="PANTHER" id="PTHR43532">
    <property type="entry name" value="GLUCOSE-1-PHOSPHATE THYMIDYLYLTRANSFERASE"/>
    <property type="match status" value="1"/>
</dbReference>
<proteinExistence type="inferred from homology"/>
<dbReference type="SUPFAM" id="SSF53448">
    <property type="entry name" value="Nucleotide-diphospho-sugar transferases"/>
    <property type="match status" value="1"/>
</dbReference>
<dbReference type="InterPro" id="IPR005907">
    <property type="entry name" value="G1P_thy_trans_s"/>
</dbReference>
<evidence type="ECO:0000256" key="2">
    <source>
        <dbReference type="ARBA" id="ARBA00010480"/>
    </source>
</evidence>
<evidence type="ECO:0000313" key="12">
    <source>
        <dbReference type="EMBL" id="PEN12630.1"/>
    </source>
</evidence>
<dbReference type="Gene3D" id="3.90.550.10">
    <property type="entry name" value="Spore Coat Polysaccharide Biosynthesis Protein SpsA, Chain A"/>
    <property type="match status" value="1"/>
</dbReference>
<dbReference type="EC" id="2.7.7.24" evidence="3 10"/>
<evidence type="ECO:0000256" key="5">
    <source>
        <dbReference type="ARBA" id="ARBA00022695"/>
    </source>
</evidence>
<evidence type="ECO:0000256" key="3">
    <source>
        <dbReference type="ARBA" id="ARBA00012461"/>
    </source>
</evidence>
<evidence type="ECO:0000256" key="8">
    <source>
        <dbReference type="ARBA" id="ARBA00037065"/>
    </source>
</evidence>
<dbReference type="Proteomes" id="UP000220102">
    <property type="component" value="Unassembled WGS sequence"/>
</dbReference>
<dbReference type="InterPro" id="IPR005835">
    <property type="entry name" value="NTP_transferase_dom"/>
</dbReference>
<keyword evidence="7 10" id="KW-0460">Magnesium</keyword>
<reference evidence="12 13" key="1">
    <citation type="submission" date="2017-10" db="EMBL/GenBank/DDBJ databases">
        <title>Draft genome of Longibacter Salinarum.</title>
        <authorList>
            <person name="Goh K.M."/>
            <person name="Shamsir M.S."/>
            <person name="Lim S.W."/>
        </authorList>
    </citation>
    <scope>NUCLEOTIDE SEQUENCE [LARGE SCALE GENOMIC DNA]</scope>
    <source>
        <strain evidence="12 13">KCTC 52045</strain>
    </source>
</reference>
<keyword evidence="6 10" id="KW-0479">Metal-binding</keyword>
<evidence type="ECO:0000256" key="4">
    <source>
        <dbReference type="ARBA" id="ARBA00022679"/>
    </source>
</evidence>
<dbReference type="GO" id="GO:0046872">
    <property type="term" value="F:metal ion binding"/>
    <property type="evidence" value="ECO:0007669"/>
    <property type="project" value="UniProtKB-KW"/>
</dbReference>
<evidence type="ECO:0000256" key="6">
    <source>
        <dbReference type="ARBA" id="ARBA00022723"/>
    </source>
</evidence>
<dbReference type="EMBL" id="PDEQ01000007">
    <property type="protein sequence ID" value="PEN12630.1"/>
    <property type="molecule type" value="Genomic_DNA"/>
</dbReference>
<dbReference type="GO" id="GO:0008879">
    <property type="term" value="F:glucose-1-phosphate thymidylyltransferase activity"/>
    <property type="evidence" value="ECO:0007669"/>
    <property type="project" value="UniProtKB-EC"/>
</dbReference>
<evidence type="ECO:0000259" key="11">
    <source>
        <dbReference type="Pfam" id="PF00483"/>
    </source>
</evidence>
<keyword evidence="5 10" id="KW-0548">Nucleotidyltransferase</keyword>
<protein>
    <recommendedName>
        <fullName evidence="3 10">Glucose-1-phosphate thymidylyltransferase</fullName>
        <ecNumber evidence="3 10">2.7.7.24</ecNumber>
    </recommendedName>
</protein>
<evidence type="ECO:0000256" key="10">
    <source>
        <dbReference type="RuleBase" id="RU003706"/>
    </source>
</evidence>
<comment type="cofactor">
    <cofactor evidence="1">
        <name>Mg(2+)</name>
        <dbReference type="ChEBI" id="CHEBI:18420"/>
    </cofactor>
</comment>
<feature type="domain" description="Nucleotidyl transferase" evidence="11">
    <location>
        <begin position="2"/>
        <end position="237"/>
    </location>
</feature>
<keyword evidence="13" id="KW-1185">Reference proteome</keyword>
<comment type="caution">
    <text evidence="12">The sequence shown here is derived from an EMBL/GenBank/DDBJ whole genome shotgun (WGS) entry which is preliminary data.</text>
</comment>
<comment type="function">
    <text evidence="8 10">Catalyzes the formation of dTDP-glucose, from dTTP and glucose 1-phosphate, as well as its pyrophosphorolysis.</text>
</comment>
<dbReference type="RefSeq" id="WP_098077039.1">
    <property type="nucleotide sequence ID" value="NZ_PDEQ01000007.1"/>
</dbReference>
<dbReference type="NCBIfam" id="TIGR01207">
    <property type="entry name" value="rmlA"/>
    <property type="match status" value="1"/>
</dbReference>
<evidence type="ECO:0000256" key="1">
    <source>
        <dbReference type="ARBA" id="ARBA00001946"/>
    </source>
</evidence>